<feature type="coiled-coil region" evidence="17">
    <location>
        <begin position="522"/>
        <end position="574"/>
    </location>
</feature>
<reference evidence="20" key="2">
    <citation type="submission" date="2011-06" db="UniProtKB">
        <authorList>
            <consortium name="Ensembl"/>
        </authorList>
    </citation>
    <scope>IDENTIFICATION</scope>
</reference>
<dbReference type="InterPro" id="IPR051025">
    <property type="entry name" value="RhoGAP"/>
</dbReference>
<proteinExistence type="predicted"/>
<dbReference type="PROSITE" id="PS50003">
    <property type="entry name" value="PH_DOMAIN"/>
    <property type="match status" value="1"/>
</dbReference>
<evidence type="ECO:0000256" key="8">
    <source>
        <dbReference type="ARBA" id="ARBA00022782"/>
    </source>
</evidence>
<feature type="domain" description="Rho-GAP" evidence="19">
    <location>
        <begin position="133"/>
        <end position="323"/>
    </location>
</feature>
<dbReference type="AlphaFoldDB" id="A0A7D9N0L2"/>
<dbReference type="GO" id="GO:0070161">
    <property type="term" value="C:anchoring junction"/>
    <property type="evidence" value="ECO:0007669"/>
    <property type="project" value="UniProtKB-SubCell"/>
</dbReference>
<keyword evidence="4" id="KW-0343">GTPase activation</keyword>
<evidence type="ECO:0000259" key="18">
    <source>
        <dbReference type="PROSITE" id="PS50003"/>
    </source>
</evidence>
<keyword evidence="8" id="KW-0221">Differentiation</keyword>
<dbReference type="Pfam" id="PF00620">
    <property type="entry name" value="RhoGAP"/>
    <property type="match status" value="1"/>
</dbReference>
<evidence type="ECO:0000259" key="19">
    <source>
        <dbReference type="PROSITE" id="PS50238"/>
    </source>
</evidence>
<dbReference type="GO" id="GO:0051056">
    <property type="term" value="P:regulation of small GTPase mediated signal transduction"/>
    <property type="evidence" value="ECO:0007669"/>
    <property type="project" value="UniProtKB-ARBA"/>
</dbReference>
<dbReference type="PANTHER" id="PTHR15228:SF22">
    <property type="entry name" value="RHO GTPASE-ACTIVATING PROTEIN 22"/>
    <property type="match status" value="1"/>
</dbReference>
<dbReference type="SUPFAM" id="SSF48350">
    <property type="entry name" value="GTPase activation domain, GAP"/>
    <property type="match status" value="1"/>
</dbReference>
<evidence type="ECO:0000256" key="6">
    <source>
        <dbReference type="ARBA" id="ARBA00022490"/>
    </source>
</evidence>
<evidence type="ECO:0000313" key="20">
    <source>
        <dbReference type="Ensembl" id="ENSXETP00000046879"/>
    </source>
</evidence>
<sequence length="620" mass="70123">MGENRGPNPDKTLFPLQQEQSLKSGWLKKRRNIMKNWQQRWFVLRGQELRYYKDKEESKMQGCISLQGFQVLKVNPQPEEPNKYLFEIIPGDKVTVNHETFLLMANSHHEMEDWVRAIHKVIWAPFGGAVFGQRLEDAVSLETRHAPLVVEQCVDFIRENGLQEEGLFRLPGQATLVKELQDTFDSGGKPTFDKSTDVHTVASLLKLYLRELPEPVIPFSRYQDFLRCAHILSGDQGEGTQELSILIKSLPPVNYNLLKYICSFLDEVQSYSDTNKMNVQNLATVFAPNILRPKQQDPVALIEGASLIQHLLTILIHENHWIFQAVSADSPVGVSVQQIDNTQSIQDVDTAKSLEPTLHGNHEQTWAKSQIFANWKASFMLSSSKPVFPSCDPSNLPPSVSWLQDGFSSLRSHKEKDSVKAQRLSSYDNVPSCLPSLPSSNWSSFSNVSLNESLCSCPACGGSQVSQGSESGWHLSLSESERGILPLPSSIERLELCVSSSGNSDTLTSDSGEVWNTYQKIVSELKEQLAKQQVEYENKIESLEKSRAEVLVHVRSLQNTLDQEKNRCTLLEIKLRNSERGRKDAEFRNTVLQKEMEEFFQSLGNLSQPRTSNNPNKDYI</sequence>
<dbReference type="Ensembl" id="ENSXETT00000046879">
    <property type="protein sequence ID" value="ENSXETP00000046879"/>
    <property type="gene ID" value="ENSXETG00000021688"/>
</dbReference>
<evidence type="ECO:0000256" key="5">
    <source>
        <dbReference type="ARBA" id="ARBA00022473"/>
    </source>
</evidence>
<dbReference type="GeneTree" id="ENSGT00950000183015"/>
<evidence type="ECO:0000256" key="12">
    <source>
        <dbReference type="ARBA" id="ARBA00023273"/>
    </source>
</evidence>
<evidence type="ECO:0000256" key="11">
    <source>
        <dbReference type="ARBA" id="ARBA00023212"/>
    </source>
</evidence>
<dbReference type="GO" id="GO:0005856">
    <property type="term" value="C:cytoskeleton"/>
    <property type="evidence" value="ECO:0007669"/>
    <property type="project" value="UniProtKB-SubCell"/>
</dbReference>
<keyword evidence="10 17" id="KW-0175">Coiled coil</keyword>
<dbReference type="FunFam" id="1.10.555.10:FF:000015">
    <property type="entry name" value="rho GTPase-activating protein 25 isoform X1"/>
    <property type="match status" value="1"/>
</dbReference>
<keyword evidence="7" id="KW-0597">Phosphoprotein</keyword>
<name>A0A7D9N0L2_XENTR</name>
<reference evidence="20" key="1">
    <citation type="journal article" date="2010" name="Science">
        <title>The genome of the Western clawed frog Xenopus tropicalis.</title>
        <authorList>
            <person name="Hellsten U."/>
            <person name="Harland R.M."/>
            <person name="Gilchrist M.J."/>
            <person name="Hendrix D."/>
            <person name="Jurka J."/>
            <person name="Kapitonov V."/>
            <person name="Ovcharenko I."/>
            <person name="Putnam N.H."/>
            <person name="Shu S."/>
            <person name="Taher L."/>
            <person name="Blitz I.L."/>
            <person name="Blumberg B."/>
            <person name="Dichmann D.S."/>
            <person name="Dubchak I."/>
            <person name="Amaya E."/>
            <person name="Detter J.C."/>
            <person name="Fletcher R."/>
            <person name="Gerhard D.S."/>
            <person name="Goodstein D."/>
            <person name="Graves T."/>
            <person name="Grigoriev I.V."/>
            <person name="Grimwood J."/>
            <person name="Kawashima T."/>
            <person name="Lindquist E."/>
            <person name="Lucas S.M."/>
            <person name="Mead P.E."/>
            <person name="Mitros T."/>
            <person name="Ogino H."/>
            <person name="Ohta Y."/>
            <person name="Poliakov A.V."/>
            <person name="Pollet N."/>
            <person name="Robert J."/>
            <person name="Salamov A."/>
            <person name="Sater A.K."/>
            <person name="Schmutz J."/>
            <person name="Terry A."/>
            <person name="Vize P.D."/>
            <person name="Warren W.C."/>
            <person name="Wells D."/>
            <person name="Wills A."/>
            <person name="Wilson R.K."/>
            <person name="Zimmerman L.B."/>
            <person name="Zorn A.M."/>
            <person name="Grainger R."/>
            <person name="Grammer T."/>
            <person name="Khokha M.K."/>
            <person name="Richardson P.M."/>
            <person name="Rokhsar D.S."/>
        </authorList>
    </citation>
    <scope>NUCLEOTIDE SEQUENCE [LARGE SCALE GENOMIC DNA]</scope>
    <source>
        <strain evidence="20">Nigerian</strain>
    </source>
</reference>
<protein>
    <recommendedName>
        <fullName evidence="15">Rho GTPase-activating protein 24</fullName>
    </recommendedName>
    <alternativeName>
        <fullName evidence="16">Rho-type GTPase-activating protein 24</fullName>
    </alternativeName>
</protein>
<evidence type="ECO:0000256" key="2">
    <source>
        <dbReference type="ARBA" id="ARBA00004282"/>
    </source>
</evidence>
<dbReference type="SMART" id="SM00324">
    <property type="entry name" value="RhoGAP"/>
    <property type="match status" value="1"/>
</dbReference>
<evidence type="ECO:0000256" key="15">
    <source>
        <dbReference type="ARBA" id="ARBA00070253"/>
    </source>
</evidence>
<dbReference type="SMART" id="SM00233">
    <property type="entry name" value="PH"/>
    <property type="match status" value="1"/>
</dbReference>
<dbReference type="FunFam" id="2.30.29.30:FF:000286">
    <property type="entry name" value="PH-protein kinase domain containing protein"/>
    <property type="match status" value="1"/>
</dbReference>
<dbReference type="PROSITE" id="PS50238">
    <property type="entry name" value="RHOGAP"/>
    <property type="match status" value="1"/>
</dbReference>
<dbReference type="GO" id="GO:0030154">
    <property type="term" value="P:cell differentiation"/>
    <property type="evidence" value="ECO:0007669"/>
    <property type="project" value="UniProtKB-KW"/>
</dbReference>
<dbReference type="InParanoid" id="A0A7D9N0L2"/>
<evidence type="ECO:0000256" key="9">
    <source>
        <dbReference type="ARBA" id="ARBA00022949"/>
    </source>
</evidence>
<dbReference type="GO" id="GO:0042995">
    <property type="term" value="C:cell projection"/>
    <property type="evidence" value="ECO:0007669"/>
    <property type="project" value="UniProtKB-SubCell"/>
</dbReference>
<dbReference type="Pfam" id="PF00169">
    <property type="entry name" value="PH"/>
    <property type="match status" value="1"/>
</dbReference>
<dbReference type="SUPFAM" id="SSF50729">
    <property type="entry name" value="PH domain-like"/>
    <property type="match status" value="1"/>
</dbReference>
<dbReference type="InterPro" id="IPR008936">
    <property type="entry name" value="Rho_GTPase_activation_prot"/>
</dbReference>
<dbReference type="InterPro" id="IPR011993">
    <property type="entry name" value="PH-like_dom_sf"/>
</dbReference>
<dbReference type="PANTHER" id="PTHR15228">
    <property type="entry name" value="SPERMATHECAL PHYSIOLOGY VARIANT"/>
    <property type="match status" value="1"/>
</dbReference>
<dbReference type="Gene3D" id="1.10.555.10">
    <property type="entry name" value="Rho GTPase activation protein"/>
    <property type="match status" value="1"/>
</dbReference>
<evidence type="ECO:0000256" key="10">
    <source>
        <dbReference type="ARBA" id="ARBA00023054"/>
    </source>
</evidence>
<feature type="domain" description="PH" evidence="18">
    <location>
        <begin position="20"/>
        <end position="123"/>
    </location>
</feature>
<comment type="subunit">
    <text evidence="14">Interacts with FLNA.</text>
</comment>
<accession>A0A7D9N0L2</accession>
<evidence type="ECO:0000256" key="1">
    <source>
        <dbReference type="ARBA" id="ARBA00004245"/>
    </source>
</evidence>
<dbReference type="FunCoup" id="A0A7D9N0L2">
    <property type="interactions" value="164"/>
</dbReference>
<evidence type="ECO:0000256" key="3">
    <source>
        <dbReference type="ARBA" id="ARBA00004316"/>
    </source>
</evidence>
<gene>
    <name evidence="20" type="primary">arhgap22</name>
</gene>
<keyword evidence="11" id="KW-0206">Cytoskeleton</keyword>
<evidence type="ECO:0000256" key="16">
    <source>
        <dbReference type="ARBA" id="ARBA00083366"/>
    </source>
</evidence>
<dbReference type="Gene3D" id="2.30.29.30">
    <property type="entry name" value="Pleckstrin-homology domain (PH domain)/Phosphotyrosine-binding domain (PTB)"/>
    <property type="match status" value="1"/>
</dbReference>
<evidence type="ECO:0000256" key="13">
    <source>
        <dbReference type="ARBA" id="ARBA00058502"/>
    </source>
</evidence>
<dbReference type="InterPro" id="IPR001849">
    <property type="entry name" value="PH_domain"/>
</dbReference>
<dbReference type="GO" id="GO:0007165">
    <property type="term" value="P:signal transduction"/>
    <property type="evidence" value="ECO:0007669"/>
    <property type="project" value="InterPro"/>
</dbReference>
<evidence type="ECO:0000256" key="17">
    <source>
        <dbReference type="SAM" id="Coils"/>
    </source>
</evidence>
<comment type="function">
    <text evidence="13">Rho GTPase-activating protein involved in cell polarity, cell morphology and cytoskeletal organization. Acts as a GTPase activator for the Rac-type GTPase by converting it to an inactive GDP-bound state. Controls actin remodeling by inactivating Rac downstream of Rho leading to suppress leading edge protrusion and promotes cell retraction to achieve cellular polarity. Able to suppress RAC1 and CDC42 activity in vitro. Overexpression induces cell rounding with partial or complete disruption of actin stress fibers and formation of membrane ruffles, lamellipodia, and filopodia. Isoform 2 is a vascular cell-specific GAP involved in modulation of angiogenesis.</text>
</comment>
<dbReference type="GO" id="GO:0005096">
    <property type="term" value="F:GTPase activator activity"/>
    <property type="evidence" value="ECO:0007669"/>
    <property type="project" value="UniProtKB-KW"/>
</dbReference>
<evidence type="ECO:0000256" key="4">
    <source>
        <dbReference type="ARBA" id="ARBA00022468"/>
    </source>
</evidence>
<dbReference type="Xenbase" id="XB-GENE-5807514">
    <property type="gene designation" value="arhgap22"/>
</dbReference>
<keyword evidence="12" id="KW-0966">Cell projection</keyword>
<dbReference type="Bgee" id="ENSXETG00000021688">
    <property type="expression patterns" value="Expressed in heart and 11 other cell types or tissues"/>
</dbReference>
<keyword evidence="6" id="KW-0963">Cytoplasm</keyword>
<evidence type="ECO:0000256" key="14">
    <source>
        <dbReference type="ARBA" id="ARBA00066033"/>
    </source>
</evidence>
<organism evidence="20">
    <name type="scientific">Xenopus tropicalis</name>
    <name type="common">Western clawed frog</name>
    <name type="synonym">Silurana tropicalis</name>
    <dbReference type="NCBI Taxonomy" id="8364"/>
    <lineage>
        <taxon>Eukaryota</taxon>
        <taxon>Metazoa</taxon>
        <taxon>Chordata</taxon>
        <taxon>Craniata</taxon>
        <taxon>Vertebrata</taxon>
        <taxon>Euteleostomi</taxon>
        <taxon>Amphibia</taxon>
        <taxon>Batrachia</taxon>
        <taxon>Anura</taxon>
        <taxon>Pipoidea</taxon>
        <taxon>Pipidae</taxon>
        <taxon>Xenopodinae</taxon>
        <taxon>Xenopus</taxon>
        <taxon>Silurana</taxon>
    </lineage>
</organism>
<keyword evidence="9" id="KW-0965">Cell junction</keyword>
<comment type="subcellular location">
    <subcellularLocation>
        <location evidence="2">Cell junction</location>
    </subcellularLocation>
    <subcellularLocation>
        <location evidence="3">Cell projection</location>
    </subcellularLocation>
    <subcellularLocation>
        <location evidence="1">Cytoplasm</location>
        <location evidence="1">Cytoskeleton</location>
    </subcellularLocation>
</comment>
<dbReference type="InterPro" id="IPR000198">
    <property type="entry name" value="RhoGAP_dom"/>
</dbReference>
<evidence type="ECO:0000256" key="7">
    <source>
        <dbReference type="ARBA" id="ARBA00022553"/>
    </source>
</evidence>
<keyword evidence="5" id="KW-0217">Developmental protein</keyword>